<organism evidence="1 2">
    <name type="scientific">Tuber aestivum</name>
    <name type="common">summer truffle</name>
    <dbReference type="NCBI Taxonomy" id="59557"/>
    <lineage>
        <taxon>Eukaryota</taxon>
        <taxon>Fungi</taxon>
        <taxon>Dikarya</taxon>
        <taxon>Ascomycota</taxon>
        <taxon>Pezizomycotina</taxon>
        <taxon>Pezizomycetes</taxon>
        <taxon>Pezizales</taxon>
        <taxon>Tuberaceae</taxon>
        <taxon>Tuber</taxon>
    </lineage>
</organism>
<evidence type="ECO:0000313" key="1">
    <source>
        <dbReference type="EMBL" id="CUS12483.1"/>
    </source>
</evidence>
<sequence length="143" mass="15566">MELDGTANCRVRGWTNGLFPVPLKEEKFDPREAAAIRCPQVGLLRVVVLAMHLLSGIHRSARSSLHSSKLEHPYRGAHARDASEGNWLGDLAGSWAGGRVRFYEPLSDAMGRTQIAVGIFEVAWCEKVCFAVLGLAIFCGSGD</sequence>
<proteinExistence type="predicted"/>
<evidence type="ECO:0000313" key="2">
    <source>
        <dbReference type="Proteomes" id="UP001412239"/>
    </source>
</evidence>
<reference evidence="1" key="1">
    <citation type="submission" date="2015-10" db="EMBL/GenBank/DDBJ databases">
        <authorList>
            <person name="Regsiter A."/>
            <person name="william w."/>
        </authorList>
    </citation>
    <scope>NUCLEOTIDE SEQUENCE</scope>
    <source>
        <strain evidence="1">Montdore</strain>
    </source>
</reference>
<dbReference type="EMBL" id="LN890990">
    <property type="protein sequence ID" value="CUS12483.1"/>
    <property type="molecule type" value="Genomic_DNA"/>
</dbReference>
<dbReference type="Proteomes" id="UP001412239">
    <property type="component" value="Unassembled WGS sequence"/>
</dbReference>
<gene>
    <name evidence="1" type="ORF">GSTUAT00003448001</name>
</gene>
<dbReference type="AlphaFoldDB" id="A0A292Q151"/>
<keyword evidence="2" id="KW-1185">Reference proteome</keyword>
<protein>
    <submittedName>
        <fullName evidence="1">Uncharacterized protein</fullName>
    </submittedName>
</protein>
<accession>A0A292Q151</accession>
<name>A0A292Q151_9PEZI</name>